<dbReference type="PROSITE" id="PS50088">
    <property type="entry name" value="ANK_REPEAT"/>
    <property type="match status" value="2"/>
</dbReference>
<dbReference type="OrthoDB" id="153872at2759"/>
<dbReference type="SMART" id="SM00248">
    <property type="entry name" value="ANK"/>
    <property type="match status" value="3"/>
</dbReference>
<feature type="compositionally biased region" description="Low complexity" evidence="3">
    <location>
        <begin position="441"/>
        <end position="453"/>
    </location>
</feature>
<feature type="region of interest" description="Disordered" evidence="3">
    <location>
        <begin position="66"/>
        <end position="90"/>
    </location>
</feature>
<dbReference type="EMBL" id="JACAZI010000021">
    <property type="protein sequence ID" value="KAF7338126.1"/>
    <property type="molecule type" value="Genomic_DNA"/>
</dbReference>
<dbReference type="PANTHER" id="PTHR12375">
    <property type="entry name" value="RNA-BINDING PROTEIN LUC7-RELATED"/>
    <property type="match status" value="1"/>
</dbReference>
<feature type="compositionally biased region" description="Basic and acidic residues" evidence="3">
    <location>
        <begin position="723"/>
        <end position="737"/>
    </location>
</feature>
<sequence>MRPSVSAVSDAYATLGLENGSSLEVVKSTYKQVALRTHPDKNPDNPDATAQFQKVSEAYNVLLKHLDTSTPRGPPRFPGFRFGGDSDDDEYDEYDEYDDYSDDEDEKLHFYMFLFEELMRGRANRYMNMRFRREPVDPETPEQYQARLRRSREEQIAGEERRKQEAAARKAQLEIERERERAAAEGRQKAKVEAKKAQAERQRSKAEAAARNLQQQAQTKRSAVFAAARAGKQDQVKAGVWEDDVDAAGGEMKAGCDAFVKTLPKDPQETLLHIAARNGDKELVEWLDAHGADPEEHDSRGFTAFHVALQSGHIPVVEYFLEQHPPKDSNDIYQRPQDKTLLSLALESHEPELVWKILDNGLATEQDINLSWAWITSTKGRSAMKKGLGGRKGKAQNDEEKFEDIMKLLMRFGGFTPPPTPSSSDNSDGEEWDQILEASQHTHTQTQTPTQQQGAASQAHPPAEDPSLQQKQPQMMGPEAMGVANANLVWDDEKVCRNFLCGTCPHALFTNTKMDLGACPKSHTERLKTDYNAAKEANPSDPIFARFQLEYESNIFSFVDECDRRIRAAHRRLEKTPEENAKTTNLMREIAEIELAIQGGTEKIEQLGEQGKVEESMREMAAIEALKNEKGEKERELQQLTDTSGASGHQKLRVCDVCGAYLSVLDSDRRLADHFGGKMHLGYHELRNMLAKFREEREKAKNAPPSSAPAAAASSSSSSGAPRESRGGDYRPSRGRG</sequence>
<keyword evidence="6" id="KW-1185">Reference proteome</keyword>
<dbReference type="Pfam" id="PF03194">
    <property type="entry name" value="LUC7"/>
    <property type="match status" value="1"/>
</dbReference>
<comment type="similarity">
    <text evidence="1">Belongs to the Luc7 family.</text>
</comment>
<dbReference type="GO" id="GO:0006376">
    <property type="term" value="P:mRNA splice site recognition"/>
    <property type="evidence" value="ECO:0007669"/>
    <property type="project" value="InterPro"/>
</dbReference>
<dbReference type="Pfam" id="PF00226">
    <property type="entry name" value="DnaJ"/>
    <property type="match status" value="1"/>
</dbReference>
<dbReference type="InterPro" id="IPR036869">
    <property type="entry name" value="J_dom_sf"/>
</dbReference>
<accession>A0A8H7CJ34</accession>
<dbReference type="Gene3D" id="1.10.287.110">
    <property type="entry name" value="DnaJ domain"/>
    <property type="match status" value="1"/>
</dbReference>
<evidence type="ECO:0000313" key="5">
    <source>
        <dbReference type="EMBL" id="KAF7338126.1"/>
    </source>
</evidence>
<evidence type="ECO:0000256" key="3">
    <source>
        <dbReference type="SAM" id="MobiDB-lite"/>
    </source>
</evidence>
<dbReference type="InterPro" id="IPR004882">
    <property type="entry name" value="Luc7-rel"/>
</dbReference>
<dbReference type="PRINTS" id="PR00625">
    <property type="entry name" value="JDOMAIN"/>
</dbReference>
<dbReference type="PROSITE" id="PS50076">
    <property type="entry name" value="DNAJ_2"/>
    <property type="match status" value="1"/>
</dbReference>
<dbReference type="Proteomes" id="UP000620124">
    <property type="component" value="Unassembled WGS sequence"/>
</dbReference>
<dbReference type="GO" id="GO:0005685">
    <property type="term" value="C:U1 snRNP"/>
    <property type="evidence" value="ECO:0007669"/>
    <property type="project" value="InterPro"/>
</dbReference>
<feature type="region of interest" description="Disordered" evidence="3">
    <location>
        <begin position="694"/>
        <end position="737"/>
    </location>
</feature>
<dbReference type="InterPro" id="IPR036770">
    <property type="entry name" value="Ankyrin_rpt-contain_sf"/>
</dbReference>
<reference evidence="5" key="1">
    <citation type="submission" date="2020-05" db="EMBL/GenBank/DDBJ databases">
        <title>Mycena genomes resolve the evolution of fungal bioluminescence.</title>
        <authorList>
            <person name="Tsai I.J."/>
        </authorList>
    </citation>
    <scope>NUCLEOTIDE SEQUENCE</scope>
    <source>
        <strain evidence="5">CCC161011</strain>
    </source>
</reference>
<evidence type="ECO:0000256" key="1">
    <source>
        <dbReference type="ARBA" id="ARBA00005655"/>
    </source>
</evidence>
<feature type="repeat" description="ANK" evidence="2">
    <location>
        <begin position="300"/>
        <end position="332"/>
    </location>
</feature>
<comment type="caution">
    <text evidence="5">The sequence shown here is derived from an EMBL/GenBank/DDBJ whole genome shotgun (WGS) entry which is preliminary data.</text>
</comment>
<keyword evidence="2" id="KW-0040">ANK repeat</keyword>
<name>A0A8H7CJ34_9AGAR</name>
<dbReference type="Pfam" id="PF12796">
    <property type="entry name" value="Ank_2"/>
    <property type="match status" value="1"/>
</dbReference>
<proteinExistence type="inferred from homology"/>
<dbReference type="SMART" id="SM00271">
    <property type="entry name" value="DnaJ"/>
    <property type="match status" value="1"/>
</dbReference>
<feature type="compositionally biased region" description="Basic and acidic residues" evidence="3">
    <location>
        <begin position="151"/>
        <end position="208"/>
    </location>
</feature>
<protein>
    <recommendedName>
        <fullName evidence="4">J domain-containing protein</fullName>
    </recommendedName>
</protein>
<gene>
    <name evidence="5" type="ORF">MVEN_02037400</name>
</gene>
<dbReference type="PROSITE" id="PS50297">
    <property type="entry name" value="ANK_REP_REGION"/>
    <property type="match status" value="2"/>
</dbReference>
<evidence type="ECO:0000259" key="4">
    <source>
        <dbReference type="PROSITE" id="PS50076"/>
    </source>
</evidence>
<dbReference type="GO" id="GO:0003729">
    <property type="term" value="F:mRNA binding"/>
    <property type="evidence" value="ECO:0007669"/>
    <property type="project" value="InterPro"/>
</dbReference>
<feature type="region of interest" description="Disordered" evidence="3">
    <location>
        <begin position="440"/>
        <end position="474"/>
    </location>
</feature>
<dbReference type="InterPro" id="IPR002110">
    <property type="entry name" value="Ankyrin_rpt"/>
</dbReference>
<feature type="region of interest" description="Disordered" evidence="3">
    <location>
        <begin position="137"/>
        <end position="215"/>
    </location>
</feature>
<feature type="repeat" description="ANK" evidence="2">
    <location>
        <begin position="267"/>
        <end position="299"/>
    </location>
</feature>
<feature type="domain" description="J" evidence="4">
    <location>
        <begin position="10"/>
        <end position="95"/>
    </location>
</feature>
<dbReference type="SUPFAM" id="SSF46565">
    <property type="entry name" value="Chaperone J-domain"/>
    <property type="match status" value="1"/>
</dbReference>
<evidence type="ECO:0000313" key="6">
    <source>
        <dbReference type="Proteomes" id="UP000620124"/>
    </source>
</evidence>
<dbReference type="AlphaFoldDB" id="A0A8H7CJ34"/>
<dbReference type="SUPFAM" id="SSF48403">
    <property type="entry name" value="Ankyrin repeat"/>
    <property type="match status" value="1"/>
</dbReference>
<evidence type="ECO:0000256" key="2">
    <source>
        <dbReference type="PROSITE-ProRule" id="PRU00023"/>
    </source>
</evidence>
<dbReference type="Gene3D" id="1.25.40.20">
    <property type="entry name" value="Ankyrin repeat-containing domain"/>
    <property type="match status" value="1"/>
</dbReference>
<feature type="compositionally biased region" description="Low complexity" evidence="3">
    <location>
        <begin position="703"/>
        <end position="722"/>
    </location>
</feature>
<dbReference type="InterPro" id="IPR001623">
    <property type="entry name" value="DnaJ_domain"/>
</dbReference>
<dbReference type="CDD" id="cd06257">
    <property type="entry name" value="DnaJ"/>
    <property type="match status" value="1"/>
</dbReference>
<organism evidence="5 6">
    <name type="scientific">Mycena venus</name>
    <dbReference type="NCBI Taxonomy" id="2733690"/>
    <lineage>
        <taxon>Eukaryota</taxon>
        <taxon>Fungi</taxon>
        <taxon>Dikarya</taxon>
        <taxon>Basidiomycota</taxon>
        <taxon>Agaricomycotina</taxon>
        <taxon>Agaricomycetes</taxon>
        <taxon>Agaricomycetidae</taxon>
        <taxon>Agaricales</taxon>
        <taxon>Marasmiineae</taxon>
        <taxon>Mycenaceae</taxon>
        <taxon>Mycena</taxon>
    </lineage>
</organism>